<reference evidence="15" key="1">
    <citation type="journal article" date="2019" name="Int. J. Syst. Evol. Microbiol.">
        <title>The Global Catalogue of Microorganisms (GCM) 10K type strain sequencing project: providing services to taxonomists for standard genome sequencing and annotation.</title>
        <authorList>
            <consortium name="The Broad Institute Genomics Platform"/>
            <consortium name="The Broad Institute Genome Sequencing Center for Infectious Disease"/>
            <person name="Wu L."/>
            <person name="Ma J."/>
        </authorList>
    </citation>
    <scope>NUCLEOTIDE SEQUENCE [LARGE SCALE GENOMIC DNA]</scope>
    <source>
        <strain evidence="15">JCM 18537</strain>
    </source>
</reference>
<dbReference type="PANTHER" id="PTHR31528:SF1">
    <property type="entry name" value="4-AMINO-5-HYDROXYMETHYL-2-METHYLPYRIMIDINE PHOSPHATE SYNTHASE THI11-RELATED"/>
    <property type="match status" value="1"/>
</dbReference>
<evidence type="ECO:0000256" key="2">
    <source>
        <dbReference type="ARBA" id="ARBA00004948"/>
    </source>
</evidence>
<evidence type="ECO:0000256" key="1">
    <source>
        <dbReference type="ARBA" id="ARBA00003469"/>
    </source>
</evidence>
<dbReference type="InterPro" id="IPR015168">
    <property type="entry name" value="SsuA/THI5"/>
</dbReference>
<evidence type="ECO:0000313" key="15">
    <source>
        <dbReference type="Proteomes" id="UP001501645"/>
    </source>
</evidence>
<feature type="signal peptide" evidence="12">
    <location>
        <begin position="1"/>
        <end position="26"/>
    </location>
</feature>
<gene>
    <name evidence="14" type="ORF">GCM10023351_12510</name>
</gene>
<evidence type="ECO:0000256" key="3">
    <source>
        <dbReference type="ARBA" id="ARBA00009406"/>
    </source>
</evidence>
<dbReference type="PANTHER" id="PTHR31528">
    <property type="entry name" value="4-AMINO-5-HYDROXYMETHYL-2-METHYLPYRIMIDINE PHOSPHATE SYNTHASE THI11-RELATED"/>
    <property type="match status" value="1"/>
</dbReference>
<comment type="catalytic activity">
    <reaction evidence="11">
        <text>N(6)-(pyridoxal phosphate)-L-lysyl-[4-amino-5-hydroxymethyl-2-methylpyrimidine phosphate synthase] + L-histidyl-[4-amino-5-hydroxymethyl-2-methylpyrimidine phosphate synthase] + 2 Fe(3+) + 4 H2O = L-lysyl-[4-amino-5-hydroxymethyl-2-methylpyrimidine phosphate synthase] + (2S)-2-amino-5-hydroxy-4-oxopentanoyl-[4-amino-5-hydroxymethyl-2-methylpyrimidine phosphate synthase] + 4-amino-2-methyl-5-(phosphooxymethyl)pyrimidine + 3-oxopropanoate + 2 Fe(2+) + 2 H(+)</text>
        <dbReference type="Rhea" id="RHEA:65756"/>
        <dbReference type="Rhea" id="RHEA-COMP:16892"/>
        <dbReference type="Rhea" id="RHEA-COMP:16893"/>
        <dbReference type="Rhea" id="RHEA-COMP:16894"/>
        <dbReference type="Rhea" id="RHEA-COMP:16895"/>
        <dbReference type="ChEBI" id="CHEBI:15377"/>
        <dbReference type="ChEBI" id="CHEBI:15378"/>
        <dbReference type="ChEBI" id="CHEBI:29033"/>
        <dbReference type="ChEBI" id="CHEBI:29034"/>
        <dbReference type="ChEBI" id="CHEBI:29969"/>
        <dbReference type="ChEBI" id="CHEBI:29979"/>
        <dbReference type="ChEBI" id="CHEBI:33190"/>
        <dbReference type="ChEBI" id="CHEBI:58354"/>
        <dbReference type="ChEBI" id="CHEBI:143915"/>
        <dbReference type="ChEBI" id="CHEBI:157692"/>
    </reaction>
    <physiologicalReaction direction="left-to-right" evidence="11">
        <dbReference type="Rhea" id="RHEA:65757"/>
    </physiologicalReaction>
</comment>
<evidence type="ECO:0000256" key="11">
    <source>
        <dbReference type="ARBA" id="ARBA00048179"/>
    </source>
</evidence>
<evidence type="ECO:0000259" key="13">
    <source>
        <dbReference type="Pfam" id="PF09084"/>
    </source>
</evidence>
<evidence type="ECO:0000256" key="12">
    <source>
        <dbReference type="SAM" id="SignalP"/>
    </source>
</evidence>
<sequence length="348" mass="35845">MRSFPRLPAVVVVSAAALSLAACAPAADAPADAAELGELDVQLSWILNEEWSGEFIAEDAGYYADAGFSSVNLVAGPSSGVAELLSGTADVSLTDALSVGAAIANEQAPLKIIGATFQKNPFTIASLTDGADISTPEQMIGARVGVQDSNRAVFEAFLAANGIASDEVDIVPVQYDVAPLTTGEVDAMIAFVTSQSTTIELQGIEVTDLLFADNGLPFVGHVVTATDEAVASDRAALAGFLEAEIRGWNDAVADPERGAQLAVDEYGESLGLDMTGSLASATAQAELLVVSDETEENGLFTISSELQEQTVASLATAGYDLDASDLFDLSILDEVYAENPNLVDGAAS</sequence>
<evidence type="ECO:0000256" key="4">
    <source>
        <dbReference type="ARBA" id="ARBA00011738"/>
    </source>
</evidence>
<comment type="pathway">
    <text evidence="2">Cofactor biosynthesis; thiamine diphosphate biosynthesis.</text>
</comment>
<dbReference type="Proteomes" id="UP001501645">
    <property type="component" value="Unassembled WGS sequence"/>
</dbReference>
<name>A0ABP9A0T6_9MICO</name>
<comment type="function">
    <text evidence="1">Responsible for the formation of the pyrimidine heterocycle in the thiamine biosynthesis pathway. Catalyzes the formation of hydroxymethylpyrimidine phosphate (HMP-P) from histidine and pyridoxal phosphate (PLP). The protein uses PLP and the active site histidine to form HMP-P, generating an inactive enzyme. The enzyme can only undergo a single turnover, which suggests it is a suicide enzyme.</text>
</comment>
<protein>
    <recommendedName>
        <fullName evidence="10">Thiamine pyrimidine synthase</fullName>
    </recommendedName>
</protein>
<organism evidence="14 15">
    <name type="scientific">Microbacterium gilvum</name>
    <dbReference type="NCBI Taxonomy" id="1336204"/>
    <lineage>
        <taxon>Bacteria</taxon>
        <taxon>Bacillati</taxon>
        <taxon>Actinomycetota</taxon>
        <taxon>Actinomycetes</taxon>
        <taxon>Micrococcales</taxon>
        <taxon>Microbacteriaceae</taxon>
        <taxon>Microbacterium</taxon>
    </lineage>
</organism>
<feature type="chain" id="PRO_5046259325" description="Thiamine pyrimidine synthase" evidence="12">
    <location>
        <begin position="27"/>
        <end position="348"/>
    </location>
</feature>
<dbReference type="Pfam" id="PF09084">
    <property type="entry name" value="NMT1"/>
    <property type="match status" value="1"/>
</dbReference>
<dbReference type="Gene3D" id="3.40.190.10">
    <property type="entry name" value="Periplasmic binding protein-like II"/>
    <property type="match status" value="2"/>
</dbReference>
<keyword evidence="7" id="KW-0663">Pyridoxal phosphate</keyword>
<feature type="domain" description="SsuA/THI5-like" evidence="13">
    <location>
        <begin position="50"/>
        <end position="257"/>
    </location>
</feature>
<dbReference type="SUPFAM" id="SSF53850">
    <property type="entry name" value="Periplasmic binding protein-like II"/>
    <property type="match status" value="1"/>
</dbReference>
<dbReference type="InterPro" id="IPR027939">
    <property type="entry name" value="NMT1/THI5"/>
</dbReference>
<dbReference type="RefSeq" id="WP_345437159.1">
    <property type="nucleotide sequence ID" value="NZ_BAABKO010000002.1"/>
</dbReference>
<proteinExistence type="inferred from homology"/>
<evidence type="ECO:0000256" key="5">
    <source>
        <dbReference type="ARBA" id="ARBA00022679"/>
    </source>
</evidence>
<keyword evidence="15" id="KW-1185">Reference proteome</keyword>
<keyword evidence="5" id="KW-0808">Transferase</keyword>
<evidence type="ECO:0000256" key="6">
    <source>
        <dbReference type="ARBA" id="ARBA00022723"/>
    </source>
</evidence>
<comment type="similarity">
    <text evidence="3">Belongs to the NMT1/THI5 family.</text>
</comment>
<evidence type="ECO:0000256" key="7">
    <source>
        <dbReference type="ARBA" id="ARBA00022898"/>
    </source>
</evidence>
<keyword evidence="6" id="KW-0479">Metal-binding</keyword>
<keyword evidence="8" id="KW-0784">Thiamine biosynthesis</keyword>
<evidence type="ECO:0000256" key="8">
    <source>
        <dbReference type="ARBA" id="ARBA00022977"/>
    </source>
</evidence>
<evidence type="ECO:0000256" key="10">
    <source>
        <dbReference type="ARBA" id="ARBA00033171"/>
    </source>
</evidence>
<dbReference type="EMBL" id="BAABKO010000002">
    <property type="protein sequence ID" value="GAA4770249.1"/>
    <property type="molecule type" value="Genomic_DNA"/>
</dbReference>
<comment type="caution">
    <text evidence="14">The sequence shown here is derived from an EMBL/GenBank/DDBJ whole genome shotgun (WGS) entry which is preliminary data.</text>
</comment>
<evidence type="ECO:0000256" key="9">
    <source>
        <dbReference type="ARBA" id="ARBA00023004"/>
    </source>
</evidence>
<comment type="subunit">
    <text evidence="4">Homodimer.</text>
</comment>
<dbReference type="PROSITE" id="PS51257">
    <property type="entry name" value="PROKAR_LIPOPROTEIN"/>
    <property type="match status" value="1"/>
</dbReference>
<evidence type="ECO:0000313" key="14">
    <source>
        <dbReference type="EMBL" id="GAA4770249.1"/>
    </source>
</evidence>
<keyword evidence="9" id="KW-0408">Iron</keyword>
<keyword evidence="12" id="KW-0732">Signal</keyword>
<accession>A0ABP9A0T6</accession>